<organism evidence="1 2">
    <name type="scientific">Sphaerisporangium aureirubrum</name>
    <dbReference type="NCBI Taxonomy" id="1544736"/>
    <lineage>
        <taxon>Bacteria</taxon>
        <taxon>Bacillati</taxon>
        <taxon>Actinomycetota</taxon>
        <taxon>Actinomycetes</taxon>
        <taxon>Streptosporangiales</taxon>
        <taxon>Streptosporangiaceae</taxon>
        <taxon>Sphaerisporangium</taxon>
    </lineage>
</organism>
<dbReference type="RefSeq" id="WP_380755987.1">
    <property type="nucleotide sequence ID" value="NZ_JBHSRF010000032.1"/>
</dbReference>
<keyword evidence="2" id="KW-1185">Reference proteome</keyword>
<evidence type="ECO:0000313" key="2">
    <source>
        <dbReference type="Proteomes" id="UP001596137"/>
    </source>
</evidence>
<protein>
    <submittedName>
        <fullName evidence="1">Uncharacterized protein</fullName>
    </submittedName>
</protein>
<comment type="caution">
    <text evidence="1">The sequence shown here is derived from an EMBL/GenBank/DDBJ whole genome shotgun (WGS) entry which is preliminary data.</text>
</comment>
<evidence type="ECO:0000313" key="1">
    <source>
        <dbReference type="EMBL" id="MFC6083712.1"/>
    </source>
</evidence>
<name>A0ABW1NNA4_9ACTN</name>
<dbReference type="Proteomes" id="UP001596137">
    <property type="component" value="Unassembled WGS sequence"/>
</dbReference>
<sequence length="55" mass="6067">MRSFGSRRVLPTVLLIFAVFYLVRDPHGAAMAAKAAMNAITTMADAFNEFFNSLN</sequence>
<dbReference type="EMBL" id="JBHSRF010000032">
    <property type="protein sequence ID" value="MFC6083712.1"/>
    <property type="molecule type" value="Genomic_DNA"/>
</dbReference>
<gene>
    <name evidence="1" type="ORF">ACFP1K_21275</name>
</gene>
<reference evidence="2" key="1">
    <citation type="journal article" date="2019" name="Int. J. Syst. Evol. Microbiol.">
        <title>The Global Catalogue of Microorganisms (GCM) 10K type strain sequencing project: providing services to taxonomists for standard genome sequencing and annotation.</title>
        <authorList>
            <consortium name="The Broad Institute Genomics Platform"/>
            <consortium name="The Broad Institute Genome Sequencing Center for Infectious Disease"/>
            <person name="Wu L."/>
            <person name="Ma J."/>
        </authorList>
    </citation>
    <scope>NUCLEOTIDE SEQUENCE [LARGE SCALE GENOMIC DNA]</scope>
    <source>
        <strain evidence="2">JCM 30346</strain>
    </source>
</reference>
<accession>A0ABW1NNA4</accession>
<proteinExistence type="predicted"/>